<gene>
    <name evidence="7" type="ORF">PFX98_01615</name>
</gene>
<proteinExistence type="predicted"/>
<organism evidence="7 8">
    <name type="scientific">Paucibacter sediminis</name>
    <dbReference type="NCBI Taxonomy" id="3019553"/>
    <lineage>
        <taxon>Bacteria</taxon>
        <taxon>Pseudomonadati</taxon>
        <taxon>Pseudomonadota</taxon>
        <taxon>Betaproteobacteria</taxon>
        <taxon>Burkholderiales</taxon>
        <taxon>Sphaerotilaceae</taxon>
        <taxon>Roseateles</taxon>
    </lineage>
</organism>
<dbReference type="Proteomes" id="UP001177769">
    <property type="component" value="Chromosome"/>
</dbReference>
<feature type="domain" description="Thioredoxin" evidence="6">
    <location>
        <begin position="31"/>
        <end position="171"/>
    </location>
</feature>
<dbReference type="InterPro" id="IPR017937">
    <property type="entry name" value="Thioredoxin_CS"/>
</dbReference>
<dbReference type="CDD" id="cd02966">
    <property type="entry name" value="TlpA_like_family"/>
    <property type="match status" value="1"/>
</dbReference>
<feature type="chain" id="PRO_5041691727" evidence="5">
    <location>
        <begin position="27"/>
        <end position="175"/>
    </location>
</feature>
<keyword evidence="8" id="KW-1185">Reference proteome</keyword>
<dbReference type="RefSeq" id="WP_285233427.1">
    <property type="nucleotide sequence ID" value="NZ_CP116346.1"/>
</dbReference>
<keyword evidence="2" id="KW-0201">Cytochrome c-type biogenesis</keyword>
<dbReference type="Gene3D" id="3.40.30.10">
    <property type="entry name" value="Glutaredoxin"/>
    <property type="match status" value="1"/>
</dbReference>
<dbReference type="GO" id="GO:0017004">
    <property type="term" value="P:cytochrome complex assembly"/>
    <property type="evidence" value="ECO:0007669"/>
    <property type="project" value="UniProtKB-KW"/>
</dbReference>
<evidence type="ECO:0000256" key="5">
    <source>
        <dbReference type="SAM" id="SignalP"/>
    </source>
</evidence>
<keyword evidence="3" id="KW-1015">Disulfide bond</keyword>
<accession>A0AA95NHE0</accession>
<dbReference type="EMBL" id="CP116346">
    <property type="protein sequence ID" value="WIT12329.1"/>
    <property type="molecule type" value="Genomic_DNA"/>
</dbReference>
<evidence type="ECO:0000313" key="8">
    <source>
        <dbReference type="Proteomes" id="UP001177769"/>
    </source>
</evidence>
<comment type="subcellular location">
    <subcellularLocation>
        <location evidence="1">Cell envelope</location>
    </subcellularLocation>
</comment>
<dbReference type="InterPro" id="IPR036249">
    <property type="entry name" value="Thioredoxin-like_sf"/>
</dbReference>
<protein>
    <submittedName>
        <fullName evidence="7">TlpA disulfide reductase family protein</fullName>
    </submittedName>
</protein>
<evidence type="ECO:0000256" key="2">
    <source>
        <dbReference type="ARBA" id="ARBA00022748"/>
    </source>
</evidence>
<dbReference type="InterPro" id="IPR050553">
    <property type="entry name" value="Thioredoxin_ResA/DsbE_sf"/>
</dbReference>
<feature type="signal peptide" evidence="5">
    <location>
        <begin position="1"/>
        <end position="26"/>
    </location>
</feature>
<keyword evidence="4" id="KW-0676">Redox-active center</keyword>
<reference evidence="7" key="1">
    <citation type="submission" date="2023-01" db="EMBL/GenBank/DDBJ databases">
        <title>Whole genome sequence of Paucibacter sp. S2-9 isolated from pond sediment.</title>
        <authorList>
            <person name="Jung J.Y."/>
        </authorList>
    </citation>
    <scope>NUCLEOTIDE SEQUENCE</scope>
    <source>
        <strain evidence="7">S2-9</strain>
    </source>
</reference>
<dbReference type="GO" id="GO:0030313">
    <property type="term" value="C:cell envelope"/>
    <property type="evidence" value="ECO:0007669"/>
    <property type="project" value="UniProtKB-SubCell"/>
</dbReference>
<evidence type="ECO:0000256" key="4">
    <source>
        <dbReference type="ARBA" id="ARBA00023284"/>
    </source>
</evidence>
<dbReference type="PROSITE" id="PS51352">
    <property type="entry name" value="THIOREDOXIN_2"/>
    <property type="match status" value="1"/>
</dbReference>
<name>A0AA95NHE0_9BURK</name>
<sequence length="175" mass="19294">MFISNTLLPALLATLTTLASMAPARATPGEVPVGQPLREARLQGLNGPPRALSAYRGKPLIINVWASWCGPCRQEMASLERLAWREDLGPFAVIGISTDDERDKALAFLKQSNASFNHYLDRQLEMEHMLGATRLPLTVLVDARGKVLHKIYGARAWDEAEALALIRRSFGTGMR</sequence>
<evidence type="ECO:0000259" key="6">
    <source>
        <dbReference type="PROSITE" id="PS51352"/>
    </source>
</evidence>
<dbReference type="KEGG" id="pais:PFX98_01615"/>
<dbReference type="InterPro" id="IPR013766">
    <property type="entry name" value="Thioredoxin_domain"/>
</dbReference>
<keyword evidence="5" id="KW-0732">Signal</keyword>
<dbReference type="PANTHER" id="PTHR42852:SF6">
    <property type="entry name" value="THIOL:DISULFIDE INTERCHANGE PROTEIN DSBE"/>
    <property type="match status" value="1"/>
</dbReference>
<evidence type="ECO:0000256" key="3">
    <source>
        <dbReference type="ARBA" id="ARBA00023157"/>
    </source>
</evidence>
<dbReference type="GO" id="GO:0015036">
    <property type="term" value="F:disulfide oxidoreductase activity"/>
    <property type="evidence" value="ECO:0007669"/>
    <property type="project" value="UniProtKB-ARBA"/>
</dbReference>
<dbReference type="PROSITE" id="PS00194">
    <property type="entry name" value="THIOREDOXIN_1"/>
    <property type="match status" value="1"/>
</dbReference>
<evidence type="ECO:0000256" key="1">
    <source>
        <dbReference type="ARBA" id="ARBA00004196"/>
    </source>
</evidence>
<dbReference type="Pfam" id="PF08534">
    <property type="entry name" value="Redoxin"/>
    <property type="match status" value="1"/>
</dbReference>
<dbReference type="PANTHER" id="PTHR42852">
    <property type="entry name" value="THIOL:DISULFIDE INTERCHANGE PROTEIN DSBE"/>
    <property type="match status" value="1"/>
</dbReference>
<dbReference type="SUPFAM" id="SSF52833">
    <property type="entry name" value="Thioredoxin-like"/>
    <property type="match status" value="1"/>
</dbReference>
<evidence type="ECO:0000313" key="7">
    <source>
        <dbReference type="EMBL" id="WIT12329.1"/>
    </source>
</evidence>
<dbReference type="AlphaFoldDB" id="A0AA95NHE0"/>
<dbReference type="InterPro" id="IPR013740">
    <property type="entry name" value="Redoxin"/>
</dbReference>